<feature type="compositionally biased region" description="Polar residues" evidence="1">
    <location>
        <begin position="1"/>
        <end position="13"/>
    </location>
</feature>
<protein>
    <submittedName>
        <fullName evidence="3">Uncharacterized protein</fullName>
    </submittedName>
</protein>
<keyword evidence="2" id="KW-1133">Transmembrane helix</keyword>
<proteinExistence type="predicted"/>
<dbReference type="EMBL" id="MU854328">
    <property type="protein sequence ID" value="KAK4043388.1"/>
    <property type="molecule type" value="Genomic_DNA"/>
</dbReference>
<evidence type="ECO:0000256" key="2">
    <source>
        <dbReference type="SAM" id="Phobius"/>
    </source>
</evidence>
<gene>
    <name evidence="3" type="ORF">C8A01DRAFT_43701</name>
</gene>
<dbReference type="AlphaFoldDB" id="A0AAN6SVB2"/>
<comment type="caution">
    <text evidence="3">The sequence shown here is derived from an EMBL/GenBank/DDBJ whole genome shotgun (WGS) entry which is preliminary data.</text>
</comment>
<evidence type="ECO:0000256" key="1">
    <source>
        <dbReference type="SAM" id="MobiDB-lite"/>
    </source>
</evidence>
<dbReference type="Proteomes" id="UP001303115">
    <property type="component" value="Unassembled WGS sequence"/>
</dbReference>
<evidence type="ECO:0000313" key="4">
    <source>
        <dbReference type="Proteomes" id="UP001303115"/>
    </source>
</evidence>
<accession>A0AAN6SVB2</accession>
<keyword evidence="4" id="KW-1185">Reference proteome</keyword>
<sequence length="130" mass="14300">MDSSPFGTPTRQQPMVELPTPPQTQDFARYTSFVPSGIVTPTPSTRTDIPLLPTNNPVPPVPVNHGKHSQKPVWLRLLIGVNKLLLGKEKASVYWYASLMSVLAALVVTGSSIFGWPPLPIWEYLRHATG</sequence>
<feature type="region of interest" description="Disordered" evidence="1">
    <location>
        <begin position="1"/>
        <end position="23"/>
    </location>
</feature>
<name>A0AAN6SVB2_9PEZI</name>
<feature type="transmembrane region" description="Helical" evidence="2">
    <location>
        <begin position="93"/>
        <end position="116"/>
    </location>
</feature>
<feature type="region of interest" description="Disordered" evidence="1">
    <location>
        <begin position="38"/>
        <end position="68"/>
    </location>
</feature>
<keyword evidence="2" id="KW-0472">Membrane</keyword>
<reference evidence="4" key="1">
    <citation type="journal article" date="2023" name="Mol. Phylogenet. Evol.">
        <title>Genome-scale phylogeny and comparative genomics of the fungal order Sordariales.</title>
        <authorList>
            <person name="Hensen N."/>
            <person name="Bonometti L."/>
            <person name="Westerberg I."/>
            <person name="Brannstrom I.O."/>
            <person name="Guillou S."/>
            <person name="Cros-Aarteil S."/>
            <person name="Calhoun S."/>
            <person name="Haridas S."/>
            <person name="Kuo A."/>
            <person name="Mondo S."/>
            <person name="Pangilinan J."/>
            <person name="Riley R."/>
            <person name="LaButti K."/>
            <person name="Andreopoulos B."/>
            <person name="Lipzen A."/>
            <person name="Chen C."/>
            <person name="Yan M."/>
            <person name="Daum C."/>
            <person name="Ng V."/>
            <person name="Clum A."/>
            <person name="Steindorff A."/>
            <person name="Ohm R.A."/>
            <person name="Martin F."/>
            <person name="Silar P."/>
            <person name="Natvig D.O."/>
            <person name="Lalanne C."/>
            <person name="Gautier V."/>
            <person name="Ament-Velasquez S.L."/>
            <person name="Kruys A."/>
            <person name="Hutchinson M.I."/>
            <person name="Powell A.J."/>
            <person name="Barry K."/>
            <person name="Miller A.N."/>
            <person name="Grigoriev I.V."/>
            <person name="Debuchy R."/>
            <person name="Gladieux P."/>
            <person name="Hiltunen Thoren M."/>
            <person name="Johannesson H."/>
        </authorList>
    </citation>
    <scope>NUCLEOTIDE SEQUENCE [LARGE SCALE GENOMIC DNA]</scope>
    <source>
        <strain evidence="4">CBS 284.82</strain>
    </source>
</reference>
<keyword evidence="2" id="KW-0812">Transmembrane</keyword>
<evidence type="ECO:0000313" key="3">
    <source>
        <dbReference type="EMBL" id="KAK4043388.1"/>
    </source>
</evidence>
<organism evidence="3 4">
    <name type="scientific">Parachaetomium inaequale</name>
    <dbReference type="NCBI Taxonomy" id="2588326"/>
    <lineage>
        <taxon>Eukaryota</taxon>
        <taxon>Fungi</taxon>
        <taxon>Dikarya</taxon>
        <taxon>Ascomycota</taxon>
        <taxon>Pezizomycotina</taxon>
        <taxon>Sordariomycetes</taxon>
        <taxon>Sordariomycetidae</taxon>
        <taxon>Sordariales</taxon>
        <taxon>Chaetomiaceae</taxon>
        <taxon>Parachaetomium</taxon>
    </lineage>
</organism>